<feature type="signal peptide" evidence="2">
    <location>
        <begin position="1"/>
        <end position="22"/>
    </location>
</feature>
<evidence type="ECO:0000313" key="3">
    <source>
        <dbReference type="EMBL" id="RKJ95162.1"/>
    </source>
</evidence>
<evidence type="ECO:0000256" key="2">
    <source>
        <dbReference type="SAM" id="SignalP"/>
    </source>
</evidence>
<dbReference type="AlphaFoldDB" id="A0A3R7HMI0"/>
<dbReference type="PANTHER" id="PTHR42928:SF5">
    <property type="entry name" value="BLR1237 PROTEIN"/>
    <property type="match status" value="1"/>
</dbReference>
<proteinExistence type="inferred from homology"/>
<sequence length="322" mass="33364">MIHRRSFSVALAAAALPFAARAQDYPKQPVRAIVSNAAGTGTDITARFITKQMSQKWGVPVFVENKAGAGGALATDYVAKTAPDGYNVLFTTGAHYGLPALYEKLAFDAEADLTPVATMAQSPIVVFVPADSPFKTVQDLIDAAKKSPNSLSYASPGGGTSSHLAAVMFNNQAGISMLHVPYKSASQSALDVASGQVPVGFNGTGAALPLLHAGKIRILAISSRKRSATLPQVPTLDEAGLKGYDFVVPILALVRAGTPAHIVDAIGAAATAAAAQPEFQELCKAQGLDVAIQGPAEMKVSAPQEFAKWKRLVSLAGAKAQN</sequence>
<dbReference type="RefSeq" id="WP_094437671.1">
    <property type="nucleotide sequence ID" value="NZ_NKDB02000004.1"/>
</dbReference>
<dbReference type="Proteomes" id="UP000216225">
    <property type="component" value="Unassembled WGS sequence"/>
</dbReference>
<dbReference type="EMBL" id="NKDB02000004">
    <property type="protein sequence ID" value="RKJ95162.1"/>
    <property type="molecule type" value="Genomic_DNA"/>
</dbReference>
<feature type="chain" id="PRO_5018658311" evidence="2">
    <location>
        <begin position="23"/>
        <end position="322"/>
    </location>
</feature>
<dbReference type="Gene3D" id="3.40.190.10">
    <property type="entry name" value="Periplasmic binding protein-like II"/>
    <property type="match status" value="1"/>
</dbReference>
<gene>
    <name evidence="3" type="ORF">CE154_018835</name>
</gene>
<reference evidence="3 4" key="1">
    <citation type="submission" date="2018-09" db="EMBL/GenBank/DDBJ databases">
        <title>Genome comparison of Alicycliphilus sp. BQ1, a polyurethanolytic bacterium, with its closest phylogenetic relatives Alicycliphilus denitrificans BC and K601, unable to attack polyurethane.</title>
        <authorList>
            <person name="Loza-Tavera H."/>
            <person name="Lozano L."/>
            <person name="Cevallos M."/>
            <person name="Maya-Lucas O."/>
            <person name="Garcia-Mena J."/>
            <person name="Hernandez J."/>
        </authorList>
    </citation>
    <scope>NUCLEOTIDE SEQUENCE [LARGE SCALE GENOMIC DNA]</scope>
    <source>
        <strain evidence="3 4">BQ1</strain>
    </source>
</reference>
<dbReference type="SUPFAM" id="SSF53850">
    <property type="entry name" value="Periplasmic binding protein-like II"/>
    <property type="match status" value="1"/>
</dbReference>
<comment type="similarity">
    <text evidence="1">Belongs to the UPF0065 (bug) family.</text>
</comment>
<keyword evidence="2" id="KW-0732">Signal</keyword>
<dbReference type="Pfam" id="PF03401">
    <property type="entry name" value="TctC"/>
    <property type="match status" value="1"/>
</dbReference>
<organism evidence="3 4">
    <name type="scientific">Alicycliphilus denitrificans</name>
    <dbReference type="NCBI Taxonomy" id="179636"/>
    <lineage>
        <taxon>Bacteria</taxon>
        <taxon>Pseudomonadati</taxon>
        <taxon>Pseudomonadota</taxon>
        <taxon>Betaproteobacteria</taxon>
        <taxon>Burkholderiales</taxon>
        <taxon>Comamonadaceae</taxon>
        <taxon>Alicycliphilus</taxon>
    </lineage>
</organism>
<dbReference type="PIRSF" id="PIRSF017082">
    <property type="entry name" value="YflP"/>
    <property type="match status" value="1"/>
</dbReference>
<evidence type="ECO:0000313" key="4">
    <source>
        <dbReference type="Proteomes" id="UP000216225"/>
    </source>
</evidence>
<dbReference type="CDD" id="cd07012">
    <property type="entry name" value="PBP2_Bug_TTT"/>
    <property type="match status" value="1"/>
</dbReference>
<comment type="caution">
    <text evidence="3">The sequence shown here is derived from an EMBL/GenBank/DDBJ whole genome shotgun (WGS) entry which is preliminary data.</text>
</comment>
<protein>
    <submittedName>
        <fullName evidence="3">Tripartite tricarboxylate transporter substrate binding protein</fullName>
    </submittedName>
</protein>
<dbReference type="Gene3D" id="3.40.190.150">
    <property type="entry name" value="Bordetella uptake gene, domain 1"/>
    <property type="match status" value="1"/>
</dbReference>
<accession>A0A3R7HMI0</accession>
<name>A0A3R7HMI0_9BURK</name>
<dbReference type="PANTHER" id="PTHR42928">
    <property type="entry name" value="TRICARBOXYLATE-BINDING PROTEIN"/>
    <property type="match status" value="1"/>
</dbReference>
<dbReference type="InterPro" id="IPR005064">
    <property type="entry name" value="BUG"/>
</dbReference>
<dbReference type="InterPro" id="IPR042100">
    <property type="entry name" value="Bug_dom1"/>
</dbReference>
<evidence type="ECO:0000256" key="1">
    <source>
        <dbReference type="ARBA" id="ARBA00006987"/>
    </source>
</evidence>